<dbReference type="CDD" id="cd07377">
    <property type="entry name" value="WHTH_GntR"/>
    <property type="match status" value="1"/>
</dbReference>
<keyword evidence="3" id="KW-0804">Transcription</keyword>
<dbReference type="EMBL" id="FQXT01000003">
    <property type="protein sequence ID" value="SHI09798.1"/>
    <property type="molecule type" value="Genomic_DNA"/>
</dbReference>
<dbReference type="AlphaFoldDB" id="A0A1M5YD86"/>
<evidence type="ECO:0000259" key="4">
    <source>
        <dbReference type="PROSITE" id="PS50949"/>
    </source>
</evidence>
<dbReference type="SMART" id="SM00345">
    <property type="entry name" value="HTH_GNTR"/>
    <property type="match status" value="1"/>
</dbReference>
<dbReference type="InterPro" id="IPR000524">
    <property type="entry name" value="Tscrpt_reg_HTH_GntR"/>
</dbReference>
<evidence type="ECO:0000256" key="3">
    <source>
        <dbReference type="ARBA" id="ARBA00023163"/>
    </source>
</evidence>
<dbReference type="PANTHER" id="PTHR43537">
    <property type="entry name" value="TRANSCRIPTIONAL REGULATOR, GNTR FAMILY"/>
    <property type="match status" value="1"/>
</dbReference>
<dbReference type="Pfam" id="PF00392">
    <property type="entry name" value="GntR"/>
    <property type="match status" value="1"/>
</dbReference>
<sequence>MNVLSFQCFYQKFATNYHIAMSSKIKPIKSVSLVEQVEQRILEFLKENRFKSGDSLPGEIELAENLGVSRNIVRESLSRLRMLGVVESKKRKGMFIAEPDILSGIERIMDPDLLGEEAMQHIFELRLVLEVGMSELLFIRKNDSDVDNLQEIVDREANDPLCKTDLQTRLAHEIEFHSYLYKMSGNGTLNRFQSMLLPVFHYMMQQESKSAAQPKRGSISHNDLVETLRSGTAYEFRENMRNHLTPHFSKLS</sequence>
<gene>
    <name evidence="5" type="ORF">DSM01_3344</name>
    <name evidence="6" type="ORF">SAMN04487999_2119</name>
</gene>
<dbReference type="Gene3D" id="1.10.10.10">
    <property type="entry name" value="Winged helix-like DNA-binding domain superfamily/Winged helix DNA-binding domain"/>
    <property type="match status" value="1"/>
</dbReference>
<protein>
    <submittedName>
        <fullName evidence="5">DNA-binding FadR family transcriptional regulator</fullName>
    </submittedName>
    <submittedName>
        <fullName evidence="6">DNA-binding transcriptional regulator, FadR family</fullName>
    </submittedName>
</protein>
<dbReference type="PRINTS" id="PR00035">
    <property type="entry name" value="HTHGNTR"/>
</dbReference>
<dbReference type="Pfam" id="PF07729">
    <property type="entry name" value="FCD"/>
    <property type="match status" value="1"/>
</dbReference>
<reference evidence="5 8" key="3">
    <citation type="submission" date="2018-07" db="EMBL/GenBank/DDBJ databases">
        <title>Leeuwenhoekiella genomics.</title>
        <authorList>
            <person name="Tahon G."/>
            <person name="Willems A."/>
        </authorList>
    </citation>
    <scope>NUCLEOTIDE SEQUENCE [LARGE SCALE GENOMIC DNA]</scope>
    <source>
        <strain evidence="5 8">LMG 24856</strain>
    </source>
</reference>
<feature type="domain" description="HTH gntR-type" evidence="4">
    <location>
        <begin position="31"/>
        <end position="99"/>
    </location>
</feature>
<evidence type="ECO:0000313" key="7">
    <source>
        <dbReference type="Proteomes" id="UP000184240"/>
    </source>
</evidence>
<accession>A0A1M5YD86</accession>
<proteinExistence type="predicted"/>
<keyword evidence="2 6" id="KW-0238">DNA-binding</keyword>
<reference evidence="6" key="1">
    <citation type="submission" date="2016-11" db="EMBL/GenBank/DDBJ databases">
        <authorList>
            <person name="Jaros S."/>
            <person name="Januszkiewicz K."/>
            <person name="Wedrychowicz H."/>
        </authorList>
    </citation>
    <scope>NUCLEOTIDE SEQUENCE [LARGE SCALE GENOMIC DNA]</scope>
    <source>
        <strain evidence="6">DSM 19859</strain>
    </source>
</reference>
<dbReference type="GO" id="GO:0003700">
    <property type="term" value="F:DNA-binding transcription factor activity"/>
    <property type="evidence" value="ECO:0007669"/>
    <property type="project" value="InterPro"/>
</dbReference>
<evidence type="ECO:0000256" key="2">
    <source>
        <dbReference type="ARBA" id="ARBA00023125"/>
    </source>
</evidence>
<dbReference type="Proteomes" id="UP000290037">
    <property type="component" value="Unassembled WGS sequence"/>
</dbReference>
<dbReference type="InterPro" id="IPR011711">
    <property type="entry name" value="GntR_C"/>
</dbReference>
<keyword evidence="8" id="KW-1185">Reference proteome</keyword>
<evidence type="ECO:0000313" key="8">
    <source>
        <dbReference type="Proteomes" id="UP000290037"/>
    </source>
</evidence>
<organism evidence="6 7">
    <name type="scientific">Leeuwenhoekiella palythoae</name>
    <dbReference type="NCBI Taxonomy" id="573501"/>
    <lineage>
        <taxon>Bacteria</taxon>
        <taxon>Pseudomonadati</taxon>
        <taxon>Bacteroidota</taxon>
        <taxon>Flavobacteriia</taxon>
        <taxon>Flavobacteriales</taxon>
        <taxon>Flavobacteriaceae</taxon>
        <taxon>Leeuwenhoekiella</taxon>
    </lineage>
</organism>
<dbReference type="PANTHER" id="PTHR43537:SF24">
    <property type="entry name" value="GLUCONATE OPERON TRANSCRIPTIONAL REPRESSOR"/>
    <property type="match status" value="1"/>
</dbReference>
<dbReference type="STRING" id="573501.SAMN04487999_2119"/>
<evidence type="ECO:0000313" key="5">
    <source>
        <dbReference type="EMBL" id="RXG26794.1"/>
    </source>
</evidence>
<dbReference type="GO" id="GO:0003677">
    <property type="term" value="F:DNA binding"/>
    <property type="evidence" value="ECO:0007669"/>
    <property type="project" value="UniProtKB-KW"/>
</dbReference>
<dbReference type="Proteomes" id="UP000184240">
    <property type="component" value="Unassembled WGS sequence"/>
</dbReference>
<dbReference type="PROSITE" id="PS50949">
    <property type="entry name" value="HTH_GNTR"/>
    <property type="match status" value="1"/>
</dbReference>
<dbReference type="Gene3D" id="1.20.120.530">
    <property type="entry name" value="GntR ligand-binding domain-like"/>
    <property type="match status" value="1"/>
</dbReference>
<dbReference type="SMART" id="SM00895">
    <property type="entry name" value="FCD"/>
    <property type="match status" value="1"/>
</dbReference>
<keyword evidence="1" id="KW-0805">Transcription regulation</keyword>
<name>A0A1M5YD86_9FLAO</name>
<dbReference type="InterPro" id="IPR036390">
    <property type="entry name" value="WH_DNA-bd_sf"/>
</dbReference>
<reference evidence="7" key="2">
    <citation type="submission" date="2016-11" db="EMBL/GenBank/DDBJ databases">
        <authorList>
            <person name="Varghese N."/>
            <person name="Submissions S."/>
        </authorList>
    </citation>
    <scope>NUCLEOTIDE SEQUENCE [LARGE SCALE GENOMIC DNA]</scope>
    <source>
        <strain evidence="7">DSM 19859</strain>
    </source>
</reference>
<dbReference type="InterPro" id="IPR036388">
    <property type="entry name" value="WH-like_DNA-bd_sf"/>
</dbReference>
<evidence type="ECO:0000313" key="6">
    <source>
        <dbReference type="EMBL" id="SHI09798.1"/>
    </source>
</evidence>
<dbReference type="InterPro" id="IPR008920">
    <property type="entry name" value="TF_FadR/GntR_C"/>
</dbReference>
<dbReference type="SUPFAM" id="SSF48008">
    <property type="entry name" value="GntR ligand-binding domain-like"/>
    <property type="match status" value="1"/>
</dbReference>
<dbReference type="SUPFAM" id="SSF46785">
    <property type="entry name" value="Winged helix' DNA-binding domain"/>
    <property type="match status" value="1"/>
</dbReference>
<dbReference type="EMBL" id="QOVN01000012">
    <property type="protein sequence ID" value="RXG26794.1"/>
    <property type="molecule type" value="Genomic_DNA"/>
</dbReference>
<evidence type="ECO:0000256" key="1">
    <source>
        <dbReference type="ARBA" id="ARBA00023015"/>
    </source>
</evidence>